<feature type="transmembrane region" description="Helical" evidence="1">
    <location>
        <begin position="5"/>
        <end position="24"/>
    </location>
</feature>
<gene>
    <name evidence="2" type="ORF">G314FT_19940</name>
</gene>
<feature type="transmembrane region" description="Helical" evidence="1">
    <location>
        <begin position="78"/>
        <end position="99"/>
    </location>
</feature>
<proteinExistence type="predicted"/>
<reference evidence="2" key="1">
    <citation type="submission" date="2022-08" db="EMBL/GenBank/DDBJ databases">
        <title>Genome sequence of Vagococcus luciliae DSM 112651.</title>
        <authorList>
            <person name="Juan G."/>
            <person name="Anja P."/>
            <person name="Rolf D."/>
            <person name="Kampfer P."/>
            <person name="Vilcinskas A."/>
        </authorList>
    </citation>
    <scope>NUCLEOTIDE SEQUENCE</scope>
    <source>
        <strain evidence="2">G314FT</strain>
    </source>
</reference>
<dbReference type="RefSeq" id="WP_257701198.1">
    <property type="nucleotide sequence ID" value="NZ_CP102451.1"/>
</dbReference>
<feature type="transmembrane region" description="Helical" evidence="1">
    <location>
        <begin position="120"/>
        <end position="147"/>
    </location>
</feature>
<sequence length="177" mass="19613">MNKSIIDSIIAMGIVVSIITYNSLKDSEDMMSMAVPIATLLLIVIGSLFKIISLKVIFSIMFIMLFSLFSLSPGMVDISSYVLVGILSLPIALLGTYAVKNVREDKIKNVSMIDWLHKKFLSMPLSVAFIINVVLFSVLMIGIVTFVGESFNIILTLLMILWSVLSSLSDFYFLNQA</sequence>
<dbReference type="EMBL" id="CP102451">
    <property type="protein sequence ID" value="UUV99825.1"/>
    <property type="molecule type" value="Genomic_DNA"/>
</dbReference>
<feature type="transmembrane region" description="Helical" evidence="1">
    <location>
        <begin position="153"/>
        <end position="174"/>
    </location>
</feature>
<protein>
    <recommendedName>
        <fullName evidence="4">Beta-carotene 15,15'-monooxygenase</fullName>
    </recommendedName>
</protein>
<feature type="transmembrane region" description="Helical" evidence="1">
    <location>
        <begin position="56"/>
        <end position="72"/>
    </location>
</feature>
<reference evidence="2" key="2">
    <citation type="submission" date="2022-08" db="EMBL/GenBank/DDBJ databases">
        <authorList>
            <person name="Poehlein A."/>
            <person name="Guzman J."/>
            <person name="Daniel R."/>
            <person name="Vilcinskas A."/>
        </authorList>
    </citation>
    <scope>NUCLEOTIDE SEQUENCE</scope>
    <source>
        <strain evidence="2">G314FT</strain>
    </source>
</reference>
<evidence type="ECO:0000313" key="3">
    <source>
        <dbReference type="Proteomes" id="UP001058273"/>
    </source>
</evidence>
<evidence type="ECO:0000313" key="2">
    <source>
        <dbReference type="EMBL" id="UUV99825.1"/>
    </source>
</evidence>
<evidence type="ECO:0008006" key="4">
    <source>
        <dbReference type="Google" id="ProtNLM"/>
    </source>
</evidence>
<keyword evidence="1" id="KW-1133">Transmembrane helix</keyword>
<keyword evidence="1" id="KW-0812">Transmembrane</keyword>
<name>A0ABY5P1L8_9ENTE</name>
<accession>A0ABY5P1L8</accession>
<dbReference type="Proteomes" id="UP001058273">
    <property type="component" value="Chromosome"/>
</dbReference>
<keyword evidence="1" id="KW-0472">Membrane</keyword>
<keyword evidence="3" id="KW-1185">Reference proteome</keyword>
<organism evidence="2 3">
    <name type="scientific">Vagococcus luciliae</name>
    <dbReference type="NCBI Taxonomy" id="2920380"/>
    <lineage>
        <taxon>Bacteria</taxon>
        <taxon>Bacillati</taxon>
        <taxon>Bacillota</taxon>
        <taxon>Bacilli</taxon>
        <taxon>Lactobacillales</taxon>
        <taxon>Enterococcaceae</taxon>
        <taxon>Vagococcus</taxon>
    </lineage>
</organism>
<evidence type="ECO:0000256" key="1">
    <source>
        <dbReference type="SAM" id="Phobius"/>
    </source>
</evidence>